<organism evidence="1 2">
    <name type="scientific">Smallanthus sonchifolius</name>
    <dbReference type="NCBI Taxonomy" id="185202"/>
    <lineage>
        <taxon>Eukaryota</taxon>
        <taxon>Viridiplantae</taxon>
        <taxon>Streptophyta</taxon>
        <taxon>Embryophyta</taxon>
        <taxon>Tracheophyta</taxon>
        <taxon>Spermatophyta</taxon>
        <taxon>Magnoliopsida</taxon>
        <taxon>eudicotyledons</taxon>
        <taxon>Gunneridae</taxon>
        <taxon>Pentapetalae</taxon>
        <taxon>asterids</taxon>
        <taxon>campanulids</taxon>
        <taxon>Asterales</taxon>
        <taxon>Asteraceae</taxon>
        <taxon>Asteroideae</taxon>
        <taxon>Heliantheae alliance</taxon>
        <taxon>Millerieae</taxon>
        <taxon>Smallanthus</taxon>
    </lineage>
</organism>
<gene>
    <name evidence="1" type="ORF">L1987_29579</name>
</gene>
<reference evidence="2" key="1">
    <citation type="journal article" date="2022" name="Mol. Ecol. Resour.">
        <title>The genomes of chicory, endive, great burdock and yacon provide insights into Asteraceae palaeo-polyploidization history and plant inulin production.</title>
        <authorList>
            <person name="Fan W."/>
            <person name="Wang S."/>
            <person name="Wang H."/>
            <person name="Wang A."/>
            <person name="Jiang F."/>
            <person name="Liu H."/>
            <person name="Zhao H."/>
            <person name="Xu D."/>
            <person name="Zhang Y."/>
        </authorList>
    </citation>
    <scope>NUCLEOTIDE SEQUENCE [LARGE SCALE GENOMIC DNA]</scope>
    <source>
        <strain evidence="2">cv. Yunnan</strain>
    </source>
</reference>
<accession>A0ACB9HZW8</accession>
<sequence length="309" mass="34153">MDDPRSFLDTIDPFTALILDHMLYCNFIQRGLYQTAEVFRQETGAQFLPVSSLSPTEDDVPGGISLEQLLVINEAGQAERITIPDDDGSSYRDEDNMWQQSGLTPSGEHESNEQIVEGLTLDDIFDNQGLASVVEACQSSKMASNECGVEIEEDVWDFSITDDLIELSTLFNGKKNEEGDSCSQDAYNGEIQGVTVGGNLVLRTMPHLKILMVQSSTPANIMVTDTPGSHSVAQPIPRTTETASNESGRKRRWFEVSGDGEGDYSTKSAHSYKVWNQLAVQVDFCFRRFLRLRMSSLCSKVGPIPCCIV</sequence>
<protein>
    <submittedName>
        <fullName evidence="1">Uncharacterized protein</fullName>
    </submittedName>
</protein>
<name>A0ACB9HZW8_9ASTR</name>
<proteinExistence type="predicted"/>
<comment type="caution">
    <text evidence="1">The sequence shown here is derived from an EMBL/GenBank/DDBJ whole genome shotgun (WGS) entry which is preliminary data.</text>
</comment>
<reference evidence="1 2" key="2">
    <citation type="journal article" date="2022" name="Mol. Ecol. Resour.">
        <title>The genomes of chicory, endive, great burdock and yacon provide insights into Asteraceae paleo-polyploidization history and plant inulin production.</title>
        <authorList>
            <person name="Fan W."/>
            <person name="Wang S."/>
            <person name="Wang H."/>
            <person name="Wang A."/>
            <person name="Jiang F."/>
            <person name="Liu H."/>
            <person name="Zhao H."/>
            <person name="Xu D."/>
            <person name="Zhang Y."/>
        </authorList>
    </citation>
    <scope>NUCLEOTIDE SEQUENCE [LARGE SCALE GENOMIC DNA]</scope>
    <source>
        <strain evidence="2">cv. Yunnan</strain>
        <tissue evidence="1">Leaves</tissue>
    </source>
</reference>
<dbReference type="Proteomes" id="UP001056120">
    <property type="component" value="Linkage Group LG10"/>
</dbReference>
<evidence type="ECO:0000313" key="2">
    <source>
        <dbReference type="Proteomes" id="UP001056120"/>
    </source>
</evidence>
<keyword evidence="2" id="KW-1185">Reference proteome</keyword>
<dbReference type="EMBL" id="CM042027">
    <property type="protein sequence ID" value="KAI3801474.1"/>
    <property type="molecule type" value="Genomic_DNA"/>
</dbReference>
<evidence type="ECO:0000313" key="1">
    <source>
        <dbReference type="EMBL" id="KAI3801474.1"/>
    </source>
</evidence>